<accession>A0A5P3XE84</accession>
<dbReference type="AlphaFoldDB" id="A0A5P3XE84"/>
<keyword evidence="2" id="KW-0812">Transmembrane</keyword>
<dbReference type="InterPro" id="IPR051056">
    <property type="entry name" value="Glycosyl_Hydrolase_73"/>
</dbReference>
<feature type="transmembrane region" description="Helical" evidence="2">
    <location>
        <begin position="6"/>
        <end position="26"/>
    </location>
</feature>
<evidence type="ECO:0000256" key="2">
    <source>
        <dbReference type="SAM" id="Phobius"/>
    </source>
</evidence>
<keyword evidence="1" id="KW-0378">Hydrolase</keyword>
<dbReference type="PANTHER" id="PTHR33308:SF9">
    <property type="entry name" value="PEPTIDOGLYCAN HYDROLASE FLGJ"/>
    <property type="match status" value="1"/>
</dbReference>
<organism evidence="4 5">
    <name type="scientific">Paraclostridium bifermentans</name>
    <name type="common">Clostridium bifermentans</name>
    <dbReference type="NCBI Taxonomy" id="1490"/>
    <lineage>
        <taxon>Bacteria</taxon>
        <taxon>Bacillati</taxon>
        <taxon>Bacillota</taxon>
        <taxon>Clostridia</taxon>
        <taxon>Peptostreptococcales</taxon>
        <taxon>Peptostreptococcaceae</taxon>
        <taxon>Paraclostridium</taxon>
    </lineage>
</organism>
<protein>
    <submittedName>
        <fullName evidence="4">Glucosaminidase</fullName>
    </submittedName>
</protein>
<dbReference type="PANTHER" id="PTHR33308">
    <property type="entry name" value="PEPTIDOGLYCAN HYDROLASE FLGJ"/>
    <property type="match status" value="1"/>
</dbReference>
<evidence type="ECO:0000256" key="1">
    <source>
        <dbReference type="ARBA" id="ARBA00022801"/>
    </source>
</evidence>
<gene>
    <name evidence="4" type="ORF">D4A35_05020</name>
</gene>
<dbReference type="Pfam" id="PF01832">
    <property type="entry name" value="Glucosaminidase"/>
    <property type="match status" value="1"/>
</dbReference>
<evidence type="ECO:0000313" key="5">
    <source>
        <dbReference type="Proteomes" id="UP000326961"/>
    </source>
</evidence>
<proteinExistence type="predicted"/>
<evidence type="ECO:0000259" key="3">
    <source>
        <dbReference type="SMART" id="SM00047"/>
    </source>
</evidence>
<name>A0A5P3XE84_PARBF</name>
<reference evidence="4 5" key="1">
    <citation type="submission" date="2018-09" db="EMBL/GenBank/DDBJ databases">
        <title>A clostridial neurotoxin that targets Anopheles mosquitoes.</title>
        <authorList>
            <person name="Contreras E."/>
            <person name="Masuyer G."/>
            <person name="Qureshi N."/>
            <person name="Chawla S."/>
            <person name="Lim H.L."/>
            <person name="Chen J."/>
            <person name="Stenmark P."/>
            <person name="Gill S."/>
        </authorList>
    </citation>
    <scope>NUCLEOTIDE SEQUENCE [LARGE SCALE GENOMIC DNA]</scope>
    <source>
        <strain evidence="4 5">Cbm</strain>
    </source>
</reference>
<feature type="domain" description="Mannosyl-glycoprotein endo-beta-N-acetylglucosamidase-like" evidence="3">
    <location>
        <begin position="131"/>
        <end position="290"/>
    </location>
</feature>
<dbReference type="Gene3D" id="1.10.530.10">
    <property type="match status" value="1"/>
</dbReference>
<dbReference type="Proteomes" id="UP000326961">
    <property type="component" value="Chromosome"/>
</dbReference>
<evidence type="ECO:0000313" key="4">
    <source>
        <dbReference type="EMBL" id="QEZ68333.1"/>
    </source>
</evidence>
<keyword evidence="2" id="KW-0472">Membrane</keyword>
<dbReference type="RefSeq" id="WP_150886134.1">
    <property type="nucleotide sequence ID" value="NZ_CP032452.1"/>
</dbReference>
<dbReference type="EMBL" id="CP032452">
    <property type="protein sequence ID" value="QEZ68333.1"/>
    <property type="molecule type" value="Genomic_DNA"/>
</dbReference>
<dbReference type="InterPro" id="IPR002901">
    <property type="entry name" value="MGlyc_endo_b_GlcNAc-like_dom"/>
</dbReference>
<dbReference type="GO" id="GO:0004040">
    <property type="term" value="F:amidase activity"/>
    <property type="evidence" value="ECO:0007669"/>
    <property type="project" value="InterPro"/>
</dbReference>
<keyword evidence="2" id="KW-1133">Transmembrane helix</keyword>
<dbReference type="SMART" id="SM00047">
    <property type="entry name" value="LYZ2"/>
    <property type="match status" value="1"/>
</dbReference>
<sequence length="296" mass="34119">MKNKGFLAIIVVLIGLIYIMISFYSLKDINKEDIDVSKFINVADEISDNKAQINWKYVAAIIGVMEKNDLNNVKEEEMKKISKLFLNDNNEAKVLNSVDEVTSKLKFNKIEKSLTHSYINQLSDFGVMPQRLSKNSDYTKFINLIKDDAIQNYERYKVLPSITIAQAILESGWGQSRLAKDYNNLFGIKADVNWKGEYVTLETREFKSNTVNGKFRKYKDAGQSIDDHAKFLYENKRYQNNGVFSAKTYIYQAKALQNAGYSTDTNEKGQKVYANRLIEIIKQYNLQLIDNEVQSK</sequence>